<protein>
    <submittedName>
        <fullName evidence="1">Uncharacterized protein</fullName>
    </submittedName>
</protein>
<accession>A0AA87SWV3</accession>
<evidence type="ECO:0000313" key="1">
    <source>
        <dbReference type="EMBL" id="EKS00275.1"/>
    </source>
</evidence>
<proteinExistence type="predicted"/>
<dbReference type="Proteomes" id="UP000001343">
    <property type="component" value="Unassembled WGS sequence"/>
</dbReference>
<gene>
    <name evidence="1" type="ORF">LEP1GSC125_2607</name>
</gene>
<comment type="caution">
    <text evidence="1">The sequence shown here is derived from an EMBL/GenBank/DDBJ whole genome shotgun (WGS) entry which is preliminary data.</text>
</comment>
<reference evidence="1 2" key="1">
    <citation type="journal article" date="2014" name="Int. J. Syst. Evol. Microbiol.">
        <title>Leptospira mayottensis sp. nov., a pathogenic species of the genus Leptospira isolated from humans.</title>
        <authorList>
            <person name="Bourhy P."/>
            <person name="Collet L."/>
            <person name="Brisse S."/>
            <person name="Picardeau M."/>
        </authorList>
    </citation>
    <scope>NUCLEOTIDE SEQUENCE [LARGE SCALE GENOMIC DNA]</scope>
    <source>
        <strain evidence="1 2">200901122</strain>
    </source>
</reference>
<evidence type="ECO:0000313" key="2">
    <source>
        <dbReference type="Proteomes" id="UP000001343"/>
    </source>
</evidence>
<dbReference type="EMBL" id="AKWM02000039">
    <property type="protein sequence ID" value="EKS00275.1"/>
    <property type="molecule type" value="Genomic_DNA"/>
</dbReference>
<dbReference type="AlphaFoldDB" id="A0AA87SWV3"/>
<name>A0AA87SWV3_9LEPT</name>
<sequence>MHEILYRNFKKIKSSKLFCYNMALILASGSFGERHKRRILN</sequence>
<organism evidence="1 2">
    <name type="scientific">Leptospira mayottensis 200901122</name>
    <dbReference type="NCBI Taxonomy" id="1193010"/>
    <lineage>
        <taxon>Bacteria</taxon>
        <taxon>Pseudomonadati</taxon>
        <taxon>Spirochaetota</taxon>
        <taxon>Spirochaetia</taxon>
        <taxon>Leptospirales</taxon>
        <taxon>Leptospiraceae</taxon>
        <taxon>Leptospira</taxon>
    </lineage>
</organism>